<organism evidence="1 2">
    <name type="scientific">Nocardia uniformis</name>
    <dbReference type="NCBI Taxonomy" id="53432"/>
    <lineage>
        <taxon>Bacteria</taxon>
        <taxon>Bacillati</taxon>
        <taxon>Actinomycetota</taxon>
        <taxon>Actinomycetes</taxon>
        <taxon>Mycobacteriales</taxon>
        <taxon>Nocardiaceae</taxon>
        <taxon>Nocardia</taxon>
    </lineage>
</organism>
<name>A0A849CH47_9NOCA</name>
<reference evidence="1 2" key="1">
    <citation type="submission" date="2020-05" db="EMBL/GenBank/DDBJ databases">
        <title>MicrobeNet Type strains.</title>
        <authorList>
            <person name="Nicholson A.C."/>
        </authorList>
    </citation>
    <scope>NUCLEOTIDE SEQUENCE [LARGE SCALE GENOMIC DNA]</scope>
    <source>
        <strain evidence="1 2">JCM 3224</strain>
    </source>
</reference>
<dbReference type="AlphaFoldDB" id="A0A849CH47"/>
<dbReference type="Proteomes" id="UP000586827">
    <property type="component" value="Unassembled WGS sequence"/>
</dbReference>
<accession>A0A849CH47</accession>
<comment type="caution">
    <text evidence="1">The sequence shown here is derived from an EMBL/GenBank/DDBJ whole genome shotgun (WGS) entry which is preliminary data.</text>
</comment>
<gene>
    <name evidence="1" type="ORF">HLB23_24090</name>
</gene>
<sequence length="109" mass="12292">MPGDSERAPYVAIVLYETSSDAADYEPLYREDIVVVYAESAAAARERAMARARAEEGGYANAAGEVITWRLKHLVDVTRALDDDLGRDTDLYARHFRDYDAYRAFEPLL</sequence>
<evidence type="ECO:0000313" key="1">
    <source>
        <dbReference type="EMBL" id="NNH72901.1"/>
    </source>
</evidence>
<proteinExistence type="predicted"/>
<keyword evidence="2" id="KW-1185">Reference proteome</keyword>
<dbReference type="InterPro" id="IPR025630">
    <property type="entry name" value="DUF4288"/>
</dbReference>
<dbReference type="RefSeq" id="WP_067523837.1">
    <property type="nucleotide sequence ID" value="NZ_JABELX010000008.1"/>
</dbReference>
<evidence type="ECO:0000313" key="2">
    <source>
        <dbReference type="Proteomes" id="UP000586827"/>
    </source>
</evidence>
<protein>
    <submittedName>
        <fullName evidence="1">DUF4288 domain-containing protein</fullName>
    </submittedName>
</protein>
<dbReference type="Pfam" id="PF14119">
    <property type="entry name" value="DUF4288"/>
    <property type="match status" value="1"/>
</dbReference>
<dbReference type="EMBL" id="JABELX010000008">
    <property type="protein sequence ID" value="NNH72901.1"/>
    <property type="molecule type" value="Genomic_DNA"/>
</dbReference>